<feature type="compositionally biased region" description="Basic and acidic residues" evidence="12">
    <location>
        <begin position="332"/>
        <end position="352"/>
    </location>
</feature>
<dbReference type="InterPro" id="IPR013083">
    <property type="entry name" value="Znf_RING/FYVE/PHD"/>
</dbReference>
<evidence type="ECO:0000313" key="15">
    <source>
        <dbReference type="Ensembl" id="ENSLLEP00000032910.1"/>
    </source>
</evidence>
<evidence type="ECO:0000256" key="7">
    <source>
        <dbReference type="ARBA" id="ARBA00022771"/>
    </source>
</evidence>
<dbReference type="Ensembl" id="ENSLLET00000034173.1">
    <property type="protein sequence ID" value="ENSLLEP00000032910.1"/>
    <property type="gene ID" value="ENSLLEG00000020847.1"/>
</dbReference>
<protein>
    <recommendedName>
        <fullName evidence="11">E3 ubiquitin-protein ligase</fullName>
        <ecNumber evidence="11">2.3.2.27</ecNumber>
    </recommendedName>
</protein>
<sequence>MLERGTVLVWEWQDEDDLWKPYSPQVVHYIEQVLQETPKANSVSFGEADPNLRPYILDLISMNQFRLDTGTLHPVRKVSFPPSSAPGQGITWEFELAPGQWLPFETRLSVLIQGALERQQPGVRLGEPCSGSNICFQSMTKLEFPSQRRTRVRSRGHYPYPTNSSKHMPANLQSGLPLHLNGIMKSKTGTVISKPGPMNTSSGLVSSNYGLVNSNTGLKNYNYGQVHSSNGFPNSNHRLVNSSHHGNGNSSNLAMNSPAALMNSNIGLMNLNSGLMNTNVDLMDSNDGFAYCEPIQQHSIFDLPCSSPMPVNPNQGLQNSGWGQTKPVLVRSESRHSNSRDRLVRSDSRPGDARPALSRSNSRPADPRPSLIRSNSRPADSEFSDSGFGESYHGPVDSRAGLVNLHSEMPHYKPRTPCRDPSRSVSLGISRSPPPCACPQCVLVQSVKSASWPGWQPVKRLAGQQQLGQEREPSKGNSRIPLVPLSNIEGSGTIPPALAGISGLLISAVGLPICLSVPRKPILCPPLVRKRDMRPVPGIVGTSRKISNKKNKKPEEIIKQFLQKVKIPSVEDCVMCLRPLAEREIGRLYRCSHTLHVRCLASLYKDGTLRCPTCRTLYGRKLGSQPPGKMSYHLIPYSLPGYDDCQTIRIIYHVAPGIQGAGQPNPGMKFSAPDFPLRCYLPNTEKGREVLRLLIEAWDHRLLFPIQPSRVPGVPDSVSATRIPLKTEFGSNLTGKGFPDSQYLNSVLRQLRDWGMTGR</sequence>
<keyword evidence="8 11" id="KW-0862">Zinc</keyword>
<reference evidence="15" key="1">
    <citation type="submission" date="2025-08" db="UniProtKB">
        <authorList>
            <consortium name="Ensembl"/>
        </authorList>
    </citation>
    <scope>IDENTIFICATION</scope>
</reference>
<dbReference type="PANTHER" id="PTHR12622">
    <property type="entry name" value="DELTEX-RELATED"/>
    <property type="match status" value="1"/>
</dbReference>
<dbReference type="InterPro" id="IPR018123">
    <property type="entry name" value="WWE-dom_subgr"/>
</dbReference>
<feature type="domain" description="RING-type" evidence="13">
    <location>
        <begin position="573"/>
        <end position="615"/>
    </location>
</feature>
<dbReference type="GO" id="GO:0016567">
    <property type="term" value="P:protein ubiquitination"/>
    <property type="evidence" value="ECO:0007669"/>
    <property type="project" value="UniProtKB-UniRule"/>
</dbReference>
<keyword evidence="5 11" id="KW-0479">Metal-binding</keyword>
<evidence type="ECO:0000259" key="13">
    <source>
        <dbReference type="PROSITE" id="PS50089"/>
    </source>
</evidence>
<dbReference type="Gene3D" id="3.30.390.130">
    <property type="match status" value="1"/>
</dbReference>
<evidence type="ECO:0000256" key="8">
    <source>
        <dbReference type="ARBA" id="ARBA00022833"/>
    </source>
</evidence>
<dbReference type="InterPro" id="IPR039399">
    <property type="entry name" value="Deltex_C_sf"/>
</dbReference>
<keyword evidence="16" id="KW-1185">Reference proteome</keyword>
<dbReference type="PROSITE" id="PS50918">
    <property type="entry name" value="WWE"/>
    <property type="match status" value="2"/>
</dbReference>
<dbReference type="Gene3D" id="3.30.40.10">
    <property type="entry name" value="Zinc/RING finger domain, C3HC4 (zinc finger)"/>
    <property type="match status" value="1"/>
</dbReference>
<dbReference type="GeneTree" id="ENSGT00940000157122"/>
<feature type="region of interest" description="Disordered" evidence="12">
    <location>
        <begin position="329"/>
        <end position="395"/>
    </location>
</feature>
<dbReference type="GO" id="GO:0008270">
    <property type="term" value="F:zinc ion binding"/>
    <property type="evidence" value="ECO:0007669"/>
    <property type="project" value="UniProtKB-KW"/>
</dbReference>
<dbReference type="GO" id="GO:0061630">
    <property type="term" value="F:ubiquitin protein ligase activity"/>
    <property type="evidence" value="ECO:0007669"/>
    <property type="project" value="UniProtKB-UniRule"/>
</dbReference>
<dbReference type="InterPro" id="IPR039396">
    <property type="entry name" value="Deltex_C"/>
</dbReference>
<dbReference type="Gene3D" id="3.30.720.50">
    <property type="match status" value="2"/>
</dbReference>
<evidence type="ECO:0000256" key="2">
    <source>
        <dbReference type="ARBA" id="ARBA00004906"/>
    </source>
</evidence>
<dbReference type="AlphaFoldDB" id="A0A8C5Q5P8"/>
<proteinExistence type="inferred from homology"/>
<keyword evidence="6" id="KW-0677">Repeat</keyword>
<accession>A0A8C5Q5P8</accession>
<dbReference type="Pfam" id="PF18102">
    <property type="entry name" value="DTC"/>
    <property type="match status" value="1"/>
</dbReference>
<dbReference type="PROSITE" id="PS50089">
    <property type="entry name" value="ZF_RING_2"/>
    <property type="match status" value="1"/>
</dbReference>
<dbReference type="InterPro" id="IPR004170">
    <property type="entry name" value="WWE_dom"/>
</dbReference>
<feature type="domain" description="WWE" evidence="14">
    <location>
        <begin position="1"/>
        <end position="77"/>
    </location>
</feature>
<comment type="pathway">
    <text evidence="2 11">Protein modification; protein ubiquitination.</text>
</comment>
<dbReference type="PROSITE" id="PS50007">
    <property type="entry name" value="PIPLC_X_DOMAIN"/>
    <property type="match status" value="1"/>
</dbReference>
<dbReference type="OrthoDB" id="2449614at2759"/>
<dbReference type="InterPro" id="IPR039398">
    <property type="entry name" value="Deltex_fam"/>
</dbReference>
<evidence type="ECO:0000256" key="1">
    <source>
        <dbReference type="ARBA" id="ARBA00000900"/>
    </source>
</evidence>
<keyword evidence="4 11" id="KW-0808">Transferase</keyword>
<dbReference type="Pfam" id="PF02825">
    <property type="entry name" value="WWE"/>
    <property type="match status" value="1"/>
</dbReference>
<evidence type="ECO:0000256" key="3">
    <source>
        <dbReference type="ARBA" id="ARBA00009413"/>
    </source>
</evidence>
<dbReference type="GO" id="GO:0007219">
    <property type="term" value="P:Notch signaling pathway"/>
    <property type="evidence" value="ECO:0007669"/>
    <property type="project" value="UniProtKB-KW"/>
</dbReference>
<dbReference type="UniPathway" id="UPA00143"/>
<comment type="subcellular location">
    <subcellularLocation>
        <location evidence="11">Cytoplasm</location>
    </subcellularLocation>
</comment>
<evidence type="ECO:0000256" key="12">
    <source>
        <dbReference type="SAM" id="MobiDB-lite"/>
    </source>
</evidence>
<keyword evidence="9" id="KW-0914">Notch signaling pathway</keyword>
<dbReference type="EC" id="2.3.2.27" evidence="11"/>
<evidence type="ECO:0000256" key="11">
    <source>
        <dbReference type="RuleBase" id="RU367105"/>
    </source>
</evidence>
<dbReference type="Proteomes" id="UP000694569">
    <property type="component" value="Unplaced"/>
</dbReference>
<dbReference type="SUPFAM" id="SSF117839">
    <property type="entry name" value="WWE domain"/>
    <property type="match status" value="2"/>
</dbReference>
<evidence type="ECO:0000259" key="14">
    <source>
        <dbReference type="PROSITE" id="PS50918"/>
    </source>
</evidence>
<evidence type="ECO:0000313" key="16">
    <source>
        <dbReference type="Proteomes" id="UP000694569"/>
    </source>
</evidence>
<dbReference type="SUPFAM" id="SSF57850">
    <property type="entry name" value="RING/U-box"/>
    <property type="match status" value="1"/>
</dbReference>
<evidence type="ECO:0000256" key="4">
    <source>
        <dbReference type="ARBA" id="ARBA00022679"/>
    </source>
</evidence>
<dbReference type="InterPro" id="IPR001841">
    <property type="entry name" value="Znf_RING"/>
</dbReference>
<keyword evidence="11" id="KW-0963">Cytoplasm</keyword>
<dbReference type="GO" id="GO:0005737">
    <property type="term" value="C:cytoplasm"/>
    <property type="evidence" value="ECO:0007669"/>
    <property type="project" value="UniProtKB-SubCell"/>
</dbReference>
<dbReference type="SMART" id="SM00678">
    <property type="entry name" value="WWE"/>
    <property type="match status" value="1"/>
</dbReference>
<evidence type="ECO:0000256" key="9">
    <source>
        <dbReference type="ARBA" id="ARBA00022976"/>
    </source>
</evidence>
<feature type="region of interest" description="Disordered" evidence="12">
    <location>
        <begin position="461"/>
        <end position="480"/>
    </location>
</feature>
<organism evidence="15 16">
    <name type="scientific">Leptobrachium leishanense</name>
    <name type="common">Leishan spiny toad</name>
    <dbReference type="NCBI Taxonomy" id="445787"/>
    <lineage>
        <taxon>Eukaryota</taxon>
        <taxon>Metazoa</taxon>
        <taxon>Chordata</taxon>
        <taxon>Craniata</taxon>
        <taxon>Vertebrata</taxon>
        <taxon>Euteleostomi</taxon>
        <taxon>Amphibia</taxon>
        <taxon>Batrachia</taxon>
        <taxon>Anura</taxon>
        <taxon>Pelobatoidea</taxon>
        <taxon>Megophryidae</taxon>
        <taxon>Leptobrachium</taxon>
    </lineage>
</organism>
<keyword evidence="7 10" id="KW-0863">Zinc-finger</keyword>
<comment type="similarity">
    <text evidence="3 11">Belongs to the Deltex family.</text>
</comment>
<comment type="catalytic activity">
    <reaction evidence="1 11">
        <text>S-ubiquitinyl-[E2 ubiquitin-conjugating enzyme]-L-cysteine + [acceptor protein]-L-lysine = [E2 ubiquitin-conjugating enzyme]-L-cysteine + N(6)-ubiquitinyl-[acceptor protein]-L-lysine.</text>
        <dbReference type="EC" id="2.3.2.27"/>
    </reaction>
</comment>
<evidence type="ECO:0000256" key="6">
    <source>
        <dbReference type="ARBA" id="ARBA00022737"/>
    </source>
</evidence>
<reference evidence="15" key="2">
    <citation type="submission" date="2025-09" db="UniProtKB">
        <authorList>
            <consortium name="Ensembl"/>
        </authorList>
    </citation>
    <scope>IDENTIFICATION</scope>
</reference>
<evidence type="ECO:0000256" key="5">
    <source>
        <dbReference type="ARBA" id="ARBA00022723"/>
    </source>
</evidence>
<dbReference type="InterPro" id="IPR037197">
    <property type="entry name" value="WWE_dom_sf"/>
</dbReference>
<evidence type="ECO:0000256" key="10">
    <source>
        <dbReference type="PROSITE-ProRule" id="PRU00175"/>
    </source>
</evidence>
<name>A0A8C5Q5P8_9ANUR</name>
<feature type="domain" description="WWE" evidence="14">
    <location>
        <begin position="78"/>
        <end position="154"/>
    </location>
</feature>